<dbReference type="EC" id="1.16.1.9" evidence="3"/>
<dbReference type="CDD" id="cd06186">
    <property type="entry name" value="NOX_Duox_like_FAD_NADP"/>
    <property type="match status" value="1"/>
</dbReference>
<comment type="catalytic activity">
    <reaction evidence="12">
        <text>2 a Fe(II)-siderophore + NADP(+) + H(+) = 2 a Fe(III)-siderophore + NADPH</text>
        <dbReference type="Rhea" id="RHEA:28795"/>
        <dbReference type="Rhea" id="RHEA-COMP:11342"/>
        <dbReference type="Rhea" id="RHEA-COMP:11344"/>
        <dbReference type="ChEBI" id="CHEBI:15378"/>
        <dbReference type="ChEBI" id="CHEBI:29033"/>
        <dbReference type="ChEBI" id="CHEBI:29034"/>
        <dbReference type="ChEBI" id="CHEBI:57783"/>
        <dbReference type="ChEBI" id="CHEBI:58349"/>
        <dbReference type="EC" id="1.16.1.9"/>
    </reaction>
</comment>
<feature type="transmembrane region" description="Helical" evidence="14">
    <location>
        <begin position="100"/>
        <end position="122"/>
    </location>
</feature>
<keyword evidence="8 14" id="KW-1133">Transmembrane helix</keyword>
<name>A0A8K0JEZ3_9TREE</name>
<comment type="similarity">
    <text evidence="2">Belongs to the ferric reductase (FRE) family.</text>
</comment>
<dbReference type="SFLD" id="SFLDS00052">
    <property type="entry name" value="Ferric_Reductase_Domain"/>
    <property type="match status" value="1"/>
</dbReference>
<keyword evidence="7" id="KW-0249">Electron transport</keyword>
<dbReference type="PANTHER" id="PTHR32361:SF23">
    <property type="entry name" value="FERRIC-CHELATE REDUCTASE"/>
    <property type="match status" value="1"/>
</dbReference>
<feature type="transmembrane region" description="Helical" evidence="14">
    <location>
        <begin position="175"/>
        <end position="193"/>
    </location>
</feature>
<evidence type="ECO:0000256" key="6">
    <source>
        <dbReference type="ARBA" id="ARBA00022692"/>
    </source>
</evidence>
<evidence type="ECO:0000256" key="11">
    <source>
        <dbReference type="ARBA" id="ARBA00023136"/>
    </source>
</evidence>
<evidence type="ECO:0000256" key="4">
    <source>
        <dbReference type="ARBA" id="ARBA00022448"/>
    </source>
</evidence>
<dbReference type="Gene3D" id="3.40.50.80">
    <property type="entry name" value="Nucleotide-binding domain of ferredoxin-NADP reductase (FNR) module"/>
    <property type="match status" value="1"/>
</dbReference>
<dbReference type="GO" id="GO:0006826">
    <property type="term" value="P:iron ion transport"/>
    <property type="evidence" value="ECO:0007669"/>
    <property type="project" value="UniProtKB-ARBA"/>
</dbReference>
<dbReference type="InterPro" id="IPR039261">
    <property type="entry name" value="FNR_nucleotide-bd"/>
</dbReference>
<dbReference type="InterPro" id="IPR013112">
    <property type="entry name" value="FAD-bd_8"/>
</dbReference>
<feature type="transmembrane region" description="Helical" evidence="14">
    <location>
        <begin position="255"/>
        <end position="276"/>
    </location>
</feature>
<evidence type="ECO:0000256" key="3">
    <source>
        <dbReference type="ARBA" id="ARBA00012668"/>
    </source>
</evidence>
<organism evidence="16 17">
    <name type="scientific">Filobasidium floriforme</name>
    <dbReference type="NCBI Taxonomy" id="5210"/>
    <lineage>
        <taxon>Eukaryota</taxon>
        <taxon>Fungi</taxon>
        <taxon>Dikarya</taxon>
        <taxon>Basidiomycota</taxon>
        <taxon>Agaricomycotina</taxon>
        <taxon>Tremellomycetes</taxon>
        <taxon>Filobasidiales</taxon>
        <taxon>Filobasidiaceae</taxon>
        <taxon>Filobasidium</taxon>
    </lineage>
</organism>
<evidence type="ECO:0000256" key="7">
    <source>
        <dbReference type="ARBA" id="ARBA00022982"/>
    </source>
</evidence>
<evidence type="ECO:0000256" key="8">
    <source>
        <dbReference type="ARBA" id="ARBA00022989"/>
    </source>
</evidence>
<dbReference type="Pfam" id="PF08022">
    <property type="entry name" value="FAD_binding_8"/>
    <property type="match status" value="1"/>
</dbReference>
<comment type="subcellular location">
    <subcellularLocation>
        <location evidence="1">Cell membrane</location>
        <topology evidence="1">Multi-pass membrane protein</topology>
    </subcellularLocation>
</comment>
<feature type="transmembrane region" description="Helical" evidence="14">
    <location>
        <begin position="282"/>
        <end position="302"/>
    </location>
</feature>
<keyword evidence="6 14" id="KW-0812">Transmembrane</keyword>
<dbReference type="Proteomes" id="UP000812966">
    <property type="component" value="Unassembled WGS sequence"/>
</dbReference>
<reference evidence="16" key="1">
    <citation type="submission" date="2020-04" db="EMBL/GenBank/DDBJ databases">
        <title>Analysis of mating type loci in Filobasidium floriforme.</title>
        <authorList>
            <person name="Nowrousian M."/>
        </authorList>
    </citation>
    <scope>NUCLEOTIDE SEQUENCE</scope>
    <source>
        <strain evidence="16">CBS 6242</strain>
    </source>
</reference>
<protein>
    <recommendedName>
        <fullName evidence="3">ferric-chelate reductase (NADPH)</fullName>
        <ecNumber evidence="3">1.16.1.9</ecNumber>
    </recommendedName>
</protein>
<dbReference type="GO" id="GO:0006879">
    <property type="term" value="P:intracellular iron ion homeostasis"/>
    <property type="evidence" value="ECO:0007669"/>
    <property type="project" value="TreeGrafter"/>
</dbReference>
<evidence type="ECO:0000256" key="1">
    <source>
        <dbReference type="ARBA" id="ARBA00004651"/>
    </source>
</evidence>
<comment type="caution">
    <text evidence="16">The sequence shown here is derived from an EMBL/GenBank/DDBJ whole genome shotgun (WGS) entry which is preliminary data.</text>
</comment>
<evidence type="ECO:0000256" key="5">
    <source>
        <dbReference type="ARBA" id="ARBA00022475"/>
    </source>
</evidence>
<dbReference type="PANTHER" id="PTHR32361">
    <property type="entry name" value="FERRIC/CUPRIC REDUCTASE TRANSMEMBRANE COMPONENT"/>
    <property type="match status" value="1"/>
</dbReference>
<evidence type="ECO:0000256" key="2">
    <source>
        <dbReference type="ARBA" id="ARBA00006278"/>
    </source>
</evidence>
<accession>A0A8K0JEZ3</accession>
<dbReference type="InterPro" id="IPR017938">
    <property type="entry name" value="Riboflavin_synthase-like_b-brl"/>
</dbReference>
<evidence type="ECO:0000313" key="16">
    <source>
        <dbReference type="EMBL" id="KAG7528087.1"/>
    </source>
</evidence>
<dbReference type="Pfam" id="PF01794">
    <property type="entry name" value="Ferric_reduct"/>
    <property type="match status" value="1"/>
</dbReference>
<dbReference type="EMBL" id="JABELV010000208">
    <property type="protein sequence ID" value="KAG7528087.1"/>
    <property type="molecule type" value="Genomic_DNA"/>
</dbReference>
<evidence type="ECO:0000259" key="15">
    <source>
        <dbReference type="PROSITE" id="PS51384"/>
    </source>
</evidence>
<dbReference type="AlphaFoldDB" id="A0A8K0JEZ3"/>
<dbReference type="Pfam" id="PF08030">
    <property type="entry name" value="NAD_binding_6"/>
    <property type="match status" value="1"/>
</dbReference>
<keyword evidence="9" id="KW-0560">Oxidoreductase</keyword>
<evidence type="ECO:0000313" key="17">
    <source>
        <dbReference type="Proteomes" id="UP000812966"/>
    </source>
</evidence>
<evidence type="ECO:0000256" key="14">
    <source>
        <dbReference type="SAM" id="Phobius"/>
    </source>
</evidence>
<feature type="transmembrane region" description="Helical" evidence="14">
    <location>
        <begin position="222"/>
        <end position="243"/>
    </location>
</feature>
<dbReference type="SUPFAM" id="SSF63380">
    <property type="entry name" value="Riboflavin synthase domain-like"/>
    <property type="match status" value="1"/>
</dbReference>
<dbReference type="SFLD" id="SFLDG01168">
    <property type="entry name" value="Ferric_reductase_subgroup_(FRE"/>
    <property type="match status" value="1"/>
</dbReference>
<dbReference type="GO" id="GO:0052851">
    <property type="term" value="F:ferric-chelate reductase (NADPH) activity"/>
    <property type="evidence" value="ECO:0007669"/>
    <property type="project" value="UniProtKB-EC"/>
</dbReference>
<keyword evidence="17" id="KW-1185">Reference proteome</keyword>
<feature type="transmembrane region" description="Helical" evidence="14">
    <location>
        <begin position="32"/>
        <end position="50"/>
    </location>
</feature>
<dbReference type="InterPro" id="IPR017927">
    <property type="entry name" value="FAD-bd_FR_type"/>
</dbReference>
<evidence type="ECO:0000256" key="13">
    <source>
        <dbReference type="SAM" id="MobiDB-lite"/>
    </source>
</evidence>
<dbReference type="PROSITE" id="PS51384">
    <property type="entry name" value="FAD_FR"/>
    <property type="match status" value="1"/>
</dbReference>
<dbReference type="GO" id="GO:0005886">
    <property type="term" value="C:plasma membrane"/>
    <property type="evidence" value="ECO:0007669"/>
    <property type="project" value="UniProtKB-SubCell"/>
</dbReference>
<dbReference type="GO" id="GO:0015677">
    <property type="term" value="P:copper ion import"/>
    <property type="evidence" value="ECO:0007669"/>
    <property type="project" value="TreeGrafter"/>
</dbReference>
<evidence type="ECO:0000256" key="9">
    <source>
        <dbReference type="ARBA" id="ARBA00023002"/>
    </source>
</evidence>
<feature type="compositionally biased region" description="Basic and acidic residues" evidence="13">
    <location>
        <begin position="495"/>
        <end position="508"/>
    </location>
</feature>
<feature type="domain" description="FAD-binding FR-type" evidence="15">
    <location>
        <begin position="303"/>
        <end position="406"/>
    </location>
</feature>
<dbReference type="InterPro" id="IPR051410">
    <property type="entry name" value="Ferric/Cupric_Reductase"/>
</dbReference>
<dbReference type="InterPro" id="IPR013130">
    <property type="entry name" value="Fe3_Rdtase_TM_dom"/>
</dbReference>
<proteinExistence type="inferred from homology"/>
<gene>
    <name evidence="16" type="ORF">FFLO_06423</name>
</gene>
<dbReference type="InterPro" id="IPR013121">
    <property type="entry name" value="Fe_red_NAD-bd_6"/>
</dbReference>
<keyword evidence="11 14" id="KW-0472">Membrane</keyword>
<dbReference type="SUPFAM" id="SSF52343">
    <property type="entry name" value="Ferredoxin reductase-like, C-terminal NADP-linked domain"/>
    <property type="match status" value="1"/>
</dbReference>
<dbReference type="OrthoDB" id="17725at2759"/>
<keyword evidence="10" id="KW-0406">Ion transport</keyword>
<evidence type="ECO:0000256" key="10">
    <source>
        <dbReference type="ARBA" id="ARBA00023065"/>
    </source>
</evidence>
<feature type="region of interest" description="Disordered" evidence="13">
    <location>
        <begin position="495"/>
        <end position="518"/>
    </location>
</feature>
<feature type="transmembrane region" description="Helical" evidence="14">
    <location>
        <begin position="134"/>
        <end position="155"/>
    </location>
</feature>
<evidence type="ECO:0000256" key="12">
    <source>
        <dbReference type="ARBA" id="ARBA00048483"/>
    </source>
</evidence>
<keyword evidence="5" id="KW-1003">Cell membrane</keyword>
<keyword evidence="4" id="KW-0813">Transport</keyword>
<sequence>MQLRPRHGHASDYTPSELAEMLVDPYDDSPKYTKGIIGAVCGVILLAALVNQWSRYKLTETGAKVASKRPILRLTAAVRYLATAPTPTFSRYLHFPTRGVVFLLAVFWTFVLVWSFAVTPYYRSRWNVGSPPLAIRTGMMALGVFPFILAFGAKWNLVTFVTGYSHEKLQVFHQWFSQLFFVLSLLHTFPFVMAGREVRPNKDGLNPMGLTQIGYSWHIGKVYYWTGVAMLITLTWLCYASLTPLRQRWYEMFKLLHIISAILFSAFFYLHCNALLTSWDYLYATAGLYGISVVMRFGLMLFRNGRGVPQAQIEVLPGDAVRLTIPTPKHQWKAGQHVFVNFCKTRLLESHPYTISNDANIYSHKREMVIVLKTDVKGGIGARLASLEPATTPVLLDGPYGSGADLSRHHVAVLVAGGSGASFVVSILNDLCRRSVWGELQTKHIILHWVVRNEACRAWFEDQINAAIAMAPKGMVQVHLHVTGVDAQYGLQVESKTDGSDAGEAEKRCRAKPSRPHPAWTISNQRPYLPSLLESAFELPGCVGIASCGPTSFTDDVRRAVASKQKSMALGHDVRDVELHTEEFDW</sequence>